<sequence>MGMAIVLRINGIFAEMNMSIQLDSTVSVNMFELPPHD</sequence>
<dbReference type="KEGG" id="gai:IMCC3135_13570"/>
<dbReference type="AlphaFoldDB" id="A0A2Z2NNK3"/>
<accession>A0A2Z2NNK3</accession>
<organism evidence="1 2">
    <name type="scientific">Granulosicoccus antarcticus IMCC3135</name>
    <dbReference type="NCBI Taxonomy" id="1192854"/>
    <lineage>
        <taxon>Bacteria</taxon>
        <taxon>Pseudomonadati</taxon>
        <taxon>Pseudomonadota</taxon>
        <taxon>Gammaproteobacteria</taxon>
        <taxon>Chromatiales</taxon>
        <taxon>Granulosicoccaceae</taxon>
        <taxon>Granulosicoccus</taxon>
    </lineage>
</organism>
<evidence type="ECO:0000313" key="2">
    <source>
        <dbReference type="Proteomes" id="UP000250079"/>
    </source>
</evidence>
<proteinExistence type="predicted"/>
<protein>
    <submittedName>
        <fullName evidence="1">Uncharacterized protein</fullName>
    </submittedName>
</protein>
<dbReference type="Proteomes" id="UP000250079">
    <property type="component" value="Chromosome"/>
</dbReference>
<keyword evidence="2" id="KW-1185">Reference proteome</keyword>
<reference evidence="1 2" key="1">
    <citation type="submission" date="2016-12" db="EMBL/GenBank/DDBJ databases">
        <authorList>
            <person name="Song W.-J."/>
            <person name="Kurnit D.M."/>
        </authorList>
    </citation>
    <scope>NUCLEOTIDE SEQUENCE [LARGE SCALE GENOMIC DNA]</scope>
    <source>
        <strain evidence="1 2">IMCC3135</strain>
    </source>
</reference>
<gene>
    <name evidence="1" type="ORF">IMCC3135_13570</name>
</gene>
<name>A0A2Z2NNK3_9GAMM</name>
<dbReference type="EMBL" id="CP018632">
    <property type="protein sequence ID" value="ASJ72799.1"/>
    <property type="molecule type" value="Genomic_DNA"/>
</dbReference>
<evidence type="ECO:0000313" key="1">
    <source>
        <dbReference type="EMBL" id="ASJ72799.1"/>
    </source>
</evidence>